<dbReference type="OrthoDB" id="34703at2157"/>
<dbReference type="AlphaFoldDB" id="A0A6A9QKG7"/>
<comment type="caution">
    <text evidence="2">The sequence shown here is derived from an EMBL/GenBank/DDBJ whole genome shotgun (WGS) entry which is preliminary data.</text>
</comment>
<evidence type="ECO:0000313" key="2">
    <source>
        <dbReference type="EMBL" id="MUN29737.1"/>
    </source>
</evidence>
<keyword evidence="3" id="KW-1185">Reference proteome</keyword>
<gene>
    <name evidence="2" type="ORF">GC250_09885</name>
</gene>
<dbReference type="Proteomes" id="UP000470772">
    <property type="component" value="Unassembled WGS sequence"/>
</dbReference>
<evidence type="ECO:0000313" key="3">
    <source>
        <dbReference type="Proteomes" id="UP000470772"/>
    </source>
</evidence>
<name>A0A6A9QKG7_SULME</name>
<accession>A0A6A9QKG7</accession>
<sequence>MSQSTSSLYDIVAKAVSQAKREGLNPTQINNMLEFSQSTDNVNDLLIFIMRQASRNHFTETAKILVKYLKDKDIMKAREFLGLFKWSFEALSNVQSSFDNFGSMVSSFISSTNANYTGSSGSGRVSYEHHGGPNQGRGSRP</sequence>
<organism evidence="2 3">
    <name type="scientific">Sulfuracidifex metallicus DSM 6482 = JCM 9184</name>
    <dbReference type="NCBI Taxonomy" id="523847"/>
    <lineage>
        <taxon>Archaea</taxon>
        <taxon>Thermoproteota</taxon>
        <taxon>Thermoprotei</taxon>
        <taxon>Sulfolobales</taxon>
        <taxon>Sulfolobaceae</taxon>
        <taxon>Sulfuracidifex</taxon>
    </lineage>
</organism>
<evidence type="ECO:0000256" key="1">
    <source>
        <dbReference type="SAM" id="MobiDB-lite"/>
    </source>
</evidence>
<dbReference type="EMBL" id="WGGD01000005">
    <property type="protein sequence ID" value="MUN29737.1"/>
    <property type="molecule type" value="Genomic_DNA"/>
</dbReference>
<reference evidence="2 3" key="1">
    <citation type="submission" date="2019-10" db="EMBL/GenBank/DDBJ databases">
        <title>Sequencing and Assembly of Multiple Reported Metal-Biooxidizing Members of the Extremely Thermoacidophilic Archaeal Family Sulfolobaceae.</title>
        <authorList>
            <person name="Counts J.A."/>
            <person name="Kelly R.M."/>
        </authorList>
    </citation>
    <scope>NUCLEOTIDE SEQUENCE [LARGE SCALE GENOMIC DNA]</scope>
    <source>
        <strain evidence="2 3">DSM 6482</strain>
    </source>
</reference>
<feature type="region of interest" description="Disordered" evidence="1">
    <location>
        <begin position="120"/>
        <end position="141"/>
    </location>
</feature>
<dbReference type="RefSeq" id="WP_054839018.1">
    <property type="nucleotide sequence ID" value="NZ_BBBY01000031.1"/>
</dbReference>
<proteinExistence type="predicted"/>
<protein>
    <submittedName>
        <fullName evidence="2">Uncharacterized protein</fullName>
    </submittedName>
</protein>